<evidence type="ECO:0000313" key="3">
    <source>
        <dbReference type="EMBL" id="MSS28911.1"/>
    </source>
</evidence>
<dbReference type="SUPFAM" id="SSF51182">
    <property type="entry name" value="RmlC-like cupins"/>
    <property type="match status" value="1"/>
</dbReference>
<name>A0A6L5XPX0_9BACT</name>
<keyword evidence="4" id="KW-1185">Reference proteome</keyword>
<evidence type="ECO:0000313" key="4">
    <source>
        <dbReference type="Proteomes" id="UP000477488"/>
    </source>
</evidence>
<dbReference type="InterPro" id="IPR011051">
    <property type="entry name" value="RmlC_Cupin_sf"/>
</dbReference>
<dbReference type="GO" id="GO:0046872">
    <property type="term" value="F:metal ion binding"/>
    <property type="evidence" value="ECO:0007669"/>
    <property type="project" value="UniProtKB-KW"/>
</dbReference>
<gene>
    <name evidence="3" type="ORF">FYJ44_12915</name>
</gene>
<keyword evidence="1" id="KW-0479">Metal-binding</keyword>
<dbReference type="Gene3D" id="2.60.120.10">
    <property type="entry name" value="Jelly Rolls"/>
    <property type="match status" value="1"/>
</dbReference>
<sequence>MIRRAHEREKLEKTMFGGPGMAHFTKLLNEDEFEGRGRLYNHVLLRPGDAVGKHRHNGDFEVFFILKGEGLYDDNGRETTVKTGDVTVCRHGEEHALYNNGPDDLEMVALILYSGN</sequence>
<proteinExistence type="predicted"/>
<dbReference type="PANTHER" id="PTHR35848">
    <property type="entry name" value="OXALATE-BINDING PROTEIN"/>
    <property type="match status" value="1"/>
</dbReference>
<dbReference type="CDD" id="cd02221">
    <property type="entry name" value="cupin_TM1287-like"/>
    <property type="match status" value="1"/>
</dbReference>
<protein>
    <submittedName>
        <fullName evidence="3">Cupin domain-containing protein</fullName>
    </submittedName>
</protein>
<reference evidence="3 4" key="1">
    <citation type="submission" date="2019-09" db="EMBL/GenBank/DDBJ databases">
        <title>In-depth cultivation of the pig gut microbiome towards novel bacterial diversity and tailored functional studies.</title>
        <authorList>
            <person name="Wylensek D."/>
            <person name="Hitch T.C.A."/>
            <person name="Clavel T."/>
        </authorList>
    </citation>
    <scope>NUCLEOTIDE SEQUENCE [LARGE SCALE GENOMIC DNA]</scope>
    <source>
        <strain evidence="3 4">PG-178-WT-4</strain>
    </source>
</reference>
<dbReference type="Proteomes" id="UP000477488">
    <property type="component" value="Unassembled WGS sequence"/>
</dbReference>
<organism evidence="3 4">
    <name type="scientific">Desulfovibrio porci</name>
    <dbReference type="NCBI Taxonomy" id="2605782"/>
    <lineage>
        <taxon>Bacteria</taxon>
        <taxon>Pseudomonadati</taxon>
        <taxon>Thermodesulfobacteriota</taxon>
        <taxon>Desulfovibrionia</taxon>
        <taxon>Desulfovibrionales</taxon>
        <taxon>Desulfovibrionaceae</taxon>
        <taxon>Desulfovibrio</taxon>
    </lineage>
</organism>
<dbReference type="EMBL" id="VUMH01000016">
    <property type="protein sequence ID" value="MSS28911.1"/>
    <property type="molecule type" value="Genomic_DNA"/>
</dbReference>
<evidence type="ECO:0000256" key="1">
    <source>
        <dbReference type="ARBA" id="ARBA00022723"/>
    </source>
</evidence>
<feature type="domain" description="Cupin type-2" evidence="2">
    <location>
        <begin position="42"/>
        <end position="109"/>
    </location>
</feature>
<dbReference type="PANTHER" id="PTHR35848:SF6">
    <property type="entry name" value="CUPIN TYPE-2 DOMAIN-CONTAINING PROTEIN"/>
    <property type="match status" value="1"/>
</dbReference>
<dbReference type="Pfam" id="PF07883">
    <property type="entry name" value="Cupin_2"/>
    <property type="match status" value="1"/>
</dbReference>
<dbReference type="InterPro" id="IPR051610">
    <property type="entry name" value="GPI/OXD"/>
</dbReference>
<dbReference type="RefSeq" id="WP_154512787.1">
    <property type="nucleotide sequence ID" value="NZ_JAXELC010000010.1"/>
</dbReference>
<accession>A0A6L5XPX0</accession>
<comment type="caution">
    <text evidence="3">The sequence shown here is derived from an EMBL/GenBank/DDBJ whole genome shotgun (WGS) entry which is preliminary data.</text>
</comment>
<dbReference type="InterPro" id="IPR013096">
    <property type="entry name" value="Cupin_2"/>
</dbReference>
<evidence type="ECO:0000259" key="2">
    <source>
        <dbReference type="Pfam" id="PF07883"/>
    </source>
</evidence>
<dbReference type="AlphaFoldDB" id="A0A6L5XPX0"/>
<dbReference type="InterPro" id="IPR014710">
    <property type="entry name" value="RmlC-like_jellyroll"/>
</dbReference>